<dbReference type="Proteomes" id="UP001230268">
    <property type="component" value="Unassembled WGS sequence"/>
</dbReference>
<dbReference type="InterPro" id="IPR000719">
    <property type="entry name" value="Prot_kinase_dom"/>
</dbReference>
<dbReference type="PROSITE" id="PS50011">
    <property type="entry name" value="PROTEIN_KINASE_DOM"/>
    <property type="match status" value="1"/>
</dbReference>
<gene>
    <name evidence="10" type="ORF">BgAZ_102420</name>
</gene>
<name>A0AAD8PFC2_BABGI</name>
<accession>A0AAD8PFC2</accession>
<dbReference type="AlphaFoldDB" id="A0AAD8PFC2"/>
<proteinExistence type="predicted"/>
<evidence type="ECO:0000259" key="9">
    <source>
        <dbReference type="PROSITE" id="PS50011"/>
    </source>
</evidence>
<evidence type="ECO:0000256" key="4">
    <source>
        <dbReference type="ARBA" id="ARBA00022741"/>
    </source>
</evidence>
<evidence type="ECO:0000313" key="11">
    <source>
        <dbReference type="Proteomes" id="UP001230268"/>
    </source>
</evidence>
<organism evidence="10 11">
    <name type="scientific">Babesia gibsoni</name>
    <dbReference type="NCBI Taxonomy" id="33632"/>
    <lineage>
        <taxon>Eukaryota</taxon>
        <taxon>Sar</taxon>
        <taxon>Alveolata</taxon>
        <taxon>Apicomplexa</taxon>
        <taxon>Aconoidasida</taxon>
        <taxon>Piroplasmida</taxon>
        <taxon>Babesiidae</taxon>
        <taxon>Babesia</taxon>
    </lineage>
</organism>
<dbReference type="PROSITE" id="PS00108">
    <property type="entry name" value="PROTEIN_KINASE_ST"/>
    <property type="match status" value="1"/>
</dbReference>
<dbReference type="Pfam" id="PF00069">
    <property type="entry name" value="Pkinase"/>
    <property type="match status" value="2"/>
</dbReference>
<dbReference type="InterPro" id="IPR008271">
    <property type="entry name" value="Ser/Thr_kinase_AS"/>
</dbReference>
<reference evidence="10" key="1">
    <citation type="submission" date="2023-08" db="EMBL/GenBank/DDBJ databases">
        <title>Draft sequence of the Babesia gibsoni genome.</title>
        <authorList>
            <person name="Yamagishi J.Y."/>
            <person name="Xuan X.X."/>
        </authorList>
    </citation>
    <scope>NUCLEOTIDE SEQUENCE</scope>
    <source>
        <strain evidence="10">Azabu</strain>
    </source>
</reference>
<feature type="domain" description="Protein kinase" evidence="9">
    <location>
        <begin position="37"/>
        <end position="330"/>
    </location>
</feature>
<evidence type="ECO:0000256" key="5">
    <source>
        <dbReference type="ARBA" id="ARBA00022777"/>
    </source>
</evidence>
<comment type="caution">
    <text evidence="10">The sequence shown here is derived from an EMBL/GenBank/DDBJ whole genome shotgun (WGS) entry which is preliminary data.</text>
</comment>
<keyword evidence="11" id="KW-1185">Reference proteome</keyword>
<keyword evidence="4" id="KW-0547">Nucleotide-binding</keyword>
<evidence type="ECO:0000256" key="7">
    <source>
        <dbReference type="ARBA" id="ARBA00047899"/>
    </source>
</evidence>
<dbReference type="GO" id="GO:0035556">
    <property type="term" value="P:intracellular signal transduction"/>
    <property type="evidence" value="ECO:0007669"/>
    <property type="project" value="TreeGrafter"/>
</dbReference>
<dbReference type="EMBL" id="JAVEPI010000001">
    <property type="protein sequence ID" value="KAK1444336.1"/>
    <property type="molecule type" value="Genomic_DNA"/>
</dbReference>
<dbReference type="PANTHER" id="PTHR24356">
    <property type="entry name" value="SERINE/THREONINE-PROTEIN KINASE"/>
    <property type="match status" value="1"/>
</dbReference>
<dbReference type="GO" id="GO:0005524">
    <property type="term" value="F:ATP binding"/>
    <property type="evidence" value="ECO:0007669"/>
    <property type="project" value="UniProtKB-KW"/>
</dbReference>
<dbReference type="InterPro" id="IPR050236">
    <property type="entry name" value="Ser_Thr_kinase_AGC"/>
</dbReference>
<sequence>MKAGFLKSEDPTVSRLSDNRPITDCTLGKRKYRMDDFCLERNIGCESTSQVWHVTLKARPEQSYALKIFNIKKVERTNFVKFVQQERNAMLVLNNPGHPHVIRMIDTFKDQENVYLLYEYAQGGDLWEEIKHIGIPDGYIARKLVCQLLEGLEYIHQKGIIHRDLKCENIVVKDGALKIVDFGTSLFEKDVTNEDMAETSQKREPEVTCKQMSSGDSVDDCRQQFISRGRRTYRNYVGTPNFMPPEAISNIASGYAGDLWSFGCTVYQLLLGVNCFAGSSSYFISKNVVANLIEFPESFDSDAKDFISRFLIKDPTKRMNLAEAKLHRYISGTKDMAQPSGILKRFDTIDPNIRKVCCSIQEAVFDLTIKREDATEEDHQEIIDRINWVKQQGILTVADAIEFNYYRTKRLLEAEMEEARKYMNS</sequence>
<comment type="catalytic activity">
    <reaction evidence="7">
        <text>L-threonyl-[protein] + ATP = O-phospho-L-threonyl-[protein] + ADP + H(+)</text>
        <dbReference type="Rhea" id="RHEA:46608"/>
        <dbReference type="Rhea" id="RHEA-COMP:11060"/>
        <dbReference type="Rhea" id="RHEA-COMP:11605"/>
        <dbReference type="ChEBI" id="CHEBI:15378"/>
        <dbReference type="ChEBI" id="CHEBI:30013"/>
        <dbReference type="ChEBI" id="CHEBI:30616"/>
        <dbReference type="ChEBI" id="CHEBI:61977"/>
        <dbReference type="ChEBI" id="CHEBI:456216"/>
        <dbReference type="EC" id="2.7.11.1"/>
    </reaction>
</comment>
<keyword evidence="5 10" id="KW-0418">Kinase</keyword>
<keyword evidence="3" id="KW-0808">Transferase</keyword>
<evidence type="ECO:0000256" key="2">
    <source>
        <dbReference type="ARBA" id="ARBA00022527"/>
    </source>
</evidence>
<dbReference type="GO" id="GO:0004674">
    <property type="term" value="F:protein serine/threonine kinase activity"/>
    <property type="evidence" value="ECO:0007669"/>
    <property type="project" value="UniProtKB-KW"/>
</dbReference>
<evidence type="ECO:0000256" key="8">
    <source>
        <dbReference type="ARBA" id="ARBA00048679"/>
    </source>
</evidence>
<dbReference type="SUPFAM" id="SSF56112">
    <property type="entry name" value="Protein kinase-like (PK-like)"/>
    <property type="match status" value="1"/>
</dbReference>
<dbReference type="PANTHER" id="PTHR24356:SF163">
    <property type="entry name" value="3-PHOSPHOINOSITIDE-DEPENDENT PROTEIN KINASE 1-RELATED"/>
    <property type="match status" value="1"/>
</dbReference>
<keyword evidence="2" id="KW-0723">Serine/threonine-protein kinase</keyword>
<dbReference type="InterPro" id="IPR011009">
    <property type="entry name" value="Kinase-like_dom_sf"/>
</dbReference>
<dbReference type="SMART" id="SM00220">
    <property type="entry name" value="S_TKc"/>
    <property type="match status" value="1"/>
</dbReference>
<evidence type="ECO:0000256" key="1">
    <source>
        <dbReference type="ARBA" id="ARBA00012513"/>
    </source>
</evidence>
<dbReference type="Gene3D" id="3.30.200.20">
    <property type="entry name" value="Phosphorylase Kinase, domain 1"/>
    <property type="match status" value="1"/>
</dbReference>
<evidence type="ECO:0000256" key="6">
    <source>
        <dbReference type="ARBA" id="ARBA00022840"/>
    </source>
</evidence>
<evidence type="ECO:0000256" key="3">
    <source>
        <dbReference type="ARBA" id="ARBA00022679"/>
    </source>
</evidence>
<comment type="catalytic activity">
    <reaction evidence="8">
        <text>L-seryl-[protein] + ATP = O-phospho-L-seryl-[protein] + ADP + H(+)</text>
        <dbReference type="Rhea" id="RHEA:17989"/>
        <dbReference type="Rhea" id="RHEA-COMP:9863"/>
        <dbReference type="Rhea" id="RHEA-COMP:11604"/>
        <dbReference type="ChEBI" id="CHEBI:15378"/>
        <dbReference type="ChEBI" id="CHEBI:29999"/>
        <dbReference type="ChEBI" id="CHEBI:30616"/>
        <dbReference type="ChEBI" id="CHEBI:83421"/>
        <dbReference type="ChEBI" id="CHEBI:456216"/>
        <dbReference type="EC" id="2.7.11.1"/>
    </reaction>
</comment>
<dbReference type="EC" id="2.7.11.1" evidence="1"/>
<dbReference type="Gene3D" id="1.10.510.10">
    <property type="entry name" value="Transferase(Phosphotransferase) domain 1"/>
    <property type="match status" value="1"/>
</dbReference>
<evidence type="ECO:0000313" key="10">
    <source>
        <dbReference type="EMBL" id="KAK1444336.1"/>
    </source>
</evidence>
<keyword evidence="6" id="KW-0067">ATP-binding</keyword>
<protein>
    <recommendedName>
        <fullName evidence="1">non-specific serine/threonine protein kinase</fullName>
        <ecNumber evidence="1">2.7.11.1</ecNumber>
    </recommendedName>
</protein>